<gene>
    <name evidence="2" type="ORF">K2173_024918</name>
</gene>
<protein>
    <recommendedName>
        <fullName evidence="4">DUF1764-domain-containing protein</fullName>
    </recommendedName>
</protein>
<reference evidence="2 3" key="1">
    <citation type="submission" date="2021-09" db="EMBL/GenBank/DDBJ databases">
        <title>Genomic insights and catalytic innovation underlie evolution of tropane alkaloids biosynthesis.</title>
        <authorList>
            <person name="Wang Y.-J."/>
            <person name="Tian T."/>
            <person name="Huang J.-P."/>
            <person name="Huang S.-X."/>
        </authorList>
    </citation>
    <scope>NUCLEOTIDE SEQUENCE [LARGE SCALE GENOMIC DNA]</scope>
    <source>
        <strain evidence="2">KIB-2018</strain>
        <tissue evidence="2">Leaf</tissue>
    </source>
</reference>
<dbReference type="EMBL" id="JAIWQS010000008">
    <property type="protein sequence ID" value="KAJ8900278.1"/>
    <property type="molecule type" value="Genomic_DNA"/>
</dbReference>
<feature type="region of interest" description="Disordered" evidence="1">
    <location>
        <begin position="33"/>
        <end position="115"/>
    </location>
</feature>
<dbReference type="PANTHER" id="PTHR34066">
    <property type="entry name" value="GROWTH FACTOR 2"/>
    <property type="match status" value="1"/>
</dbReference>
<dbReference type="Pfam" id="PF08576">
    <property type="entry name" value="DUF1764"/>
    <property type="match status" value="1"/>
</dbReference>
<evidence type="ECO:0000313" key="3">
    <source>
        <dbReference type="Proteomes" id="UP001159364"/>
    </source>
</evidence>
<organism evidence="2 3">
    <name type="scientific">Erythroxylum novogranatense</name>
    <dbReference type="NCBI Taxonomy" id="1862640"/>
    <lineage>
        <taxon>Eukaryota</taxon>
        <taxon>Viridiplantae</taxon>
        <taxon>Streptophyta</taxon>
        <taxon>Embryophyta</taxon>
        <taxon>Tracheophyta</taxon>
        <taxon>Spermatophyta</taxon>
        <taxon>Magnoliopsida</taxon>
        <taxon>eudicotyledons</taxon>
        <taxon>Gunneridae</taxon>
        <taxon>Pentapetalae</taxon>
        <taxon>rosids</taxon>
        <taxon>fabids</taxon>
        <taxon>Malpighiales</taxon>
        <taxon>Erythroxylaceae</taxon>
        <taxon>Erythroxylum</taxon>
    </lineage>
</organism>
<dbReference type="AlphaFoldDB" id="A0AAV8UGU6"/>
<comment type="caution">
    <text evidence="2">The sequence shown here is derived from an EMBL/GenBank/DDBJ whole genome shotgun (WGS) entry which is preliminary data.</text>
</comment>
<dbReference type="Proteomes" id="UP001159364">
    <property type="component" value="Linkage Group LG08"/>
</dbReference>
<keyword evidence="3" id="KW-1185">Reference proteome</keyword>
<accession>A0AAV8UGU6</accession>
<feature type="compositionally biased region" description="Low complexity" evidence="1">
    <location>
        <begin position="33"/>
        <end position="49"/>
    </location>
</feature>
<proteinExistence type="predicted"/>
<dbReference type="InterPro" id="IPR013885">
    <property type="entry name" value="DUF1764_euk"/>
</dbReference>
<name>A0AAV8UGU6_9ROSI</name>
<evidence type="ECO:0000313" key="2">
    <source>
        <dbReference type="EMBL" id="KAJ8900278.1"/>
    </source>
</evidence>
<dbReference type="PANTHER" id="PTHR34066:SF1">
    <property type="entry name" value="DUF1764 FAMILY PROTEIN"/>
    <property type="match status" value="1"/>
</dbReference>
<sequence length="143" mass="15938">MEAEDNRAHDIAEDKQWKQKITLHGLPDMLVEETSSVSKKAKASSATKKLGNEIDAIFSGKKRKNPDQQPNRSVAEDPKSLKKKQKQKKSREEKEGNFADPPAKSRRKTDDGFTVYTEEELGIHNGNTGGTPLCPFDCDCCFG</sequence>
<evidence type="ECO:0008006" key="4">
    <source>
        <dbReference type="Google" id="ProtNLM"/>
    </source>
</evidence>
<evidence type="ECO:0000256" key="1">
    <source>
        <dbReference type="SAM" id="MobiDB-lite"/>
    </source>
</evidence>